<evidence type="ECO:0000256" key="3">
    <source>
        <dbReference type="ARBA" id="ARBA00023163"/>
    </source>
</evidence>
<keyword evidence="1" id="KW-0805">Transcription regulation</keyword>
<accession>A0A6A7Y059</accession>
<dbReference type="SUPFAM" id="SSF46689">
    <property type="entry name" value="Homeodomain-like"/>
    <property type="match status" value="1"/>
</dbReference>
<dbReference type="Proteomes" id="UP000332515">
    <property type="component" value="Unassembled WGS sequence"/>
</dbReference>
<evidence type="ECO:0000313" key="6">
    <source>
        <dbReference type="Proteomes" id="UP000332515"/>
    </source>
</evidence>
<keyword evidence="3" id="KW-0804">Transcription</keyword>
<dbReference type="Pfam" id="PF12833">
    <property type="entry name" value="HTH_18"/>
    <property type="match status" value="1"/>
</dbReference>
<dbReference type="Gene3D" id="1.10.10.60">
    <property type="entry name" value="Homeodomain-like"/>
    <property type="match status" value="1"/>
</dbReference>
<dbReference type="RefSeq" id="WP_153479125.1">
    <property type="nucleotide sequence ID" value="NZ_VWNA01000001.1"/>
</dbReference>
<dbReference type="Pfam" id="PF14525">
    <property type="entry name" value="AraC_binding_2"/>
    <property type="match status" value="1"/>
</dbReference>
<dbReference type="EMBL" id="VWNA01000001">
    <property type="protein sequence ID" value="MQT11888.1"/>
    <property type="molecule type" value="Genomic_DNA"/>
</dbReference>
<name>A0A6A7Y059_9HYPH</name>
<dbReference type="GO" id="GO:0043565">
    <property type="term" value="F:sequence-specific DNA binding"/>
    <property type="evidence" value="ECO:0007669"/>
    <property type="project" value="InterPro"/>
</dbReference>
<dbReference type="InterPro" id="IPR009057">
    <property type="entry name" value="Homeodomain-like_sf"/>
</dbReference>
<dbReference type="PANTHER" id="PTHR46796">
    <property type="entry name" value="HTH-TYPE TRANSCRIPTIONAL ACTIVATOR RHAS-RELATED"/>
    <property type="match status" value="1"/>
</dbReference>
<comment type="caution">
    <text evidence="5">The sequence shown here is derived from an EMBL/GenBank/DDBJ whole genome shotgun (WGS) entry which is preliminary data.</text>
</comment>
<sequence>MLDRALLEDGQGKPLLRGKLNGSREWSEVNAFCHRTYMPLSTRPLTPGMNPDSTMRMLRIGRITFSRFCFGTPTRADDFDPNSGNIIVVNTLRGSVRHPLGGKAAVDTRPGDSYVVDCSRTDYWNVADGHDLQLNLTIPHALMEETAARWYGFVPGDDLWKKRLIFGVGHSAWLSLLDYATRSLDARHDAVPNPLIERRIEETIGLELLRNWAESAELNLETGARSAAPYYVREAERLMTERAVEAPSVLEIAAMIGISARSLSEGFRRFRGITPHAFLAAQRLTALREALLAAAPGETVSSIAGGRGYVNLGALAVRYRERFGESPAQTLRSRTLRL</sequence>
<gene>
    <name evidence="5" type="ORF">F0357_04210</name>
</gene>
<dbReference type="InterPro" id="IPR018060">
    <property type="entry name" value="HTH_AraC"/>
</dbReference>
<dbReference type="PROSITE" id="PS01124">
    <property type="entry name" value="HTH_ARAC_FAMILY_2"/>
    <property type="match status" value="1"/>
</dbReference>
<proteinExistence type="predicted"/>
<dbReference type="InterPro" id="IPR050204">
    <property type="entry name" value="AraC_XylS_family_regulators"/>
</dbReference>
<keyword evidence="2" id="KW-0238">DNA-binding</keyword>
<dbReference type="GO" id="GO:0003700">
    <property type="term" value="F:DNA-binding transcription factor activity"/>
    <property type="evidence" value="ECO:0007669"/>
    <property type="project" value="InterPro"/>
</dbReference>
<evidence type="ECO:0000256" key="2">
    <source>
        <dbReference type="ARBA" id="ARBA00023125"/>
    </source>
</evidence>
<dbReference type="AlphaFoldDB" id="A0A6A7Y059"/>
<dbReference type="SMART" id="SM00342">
    <property type="entry name" value="HTH_ARAC"/>
    <property type="match status" value="1"/>
</dbReference>
<evidence type="ECO:0000256" key="1">
    <source>
        <dbReference type="ARBA" id="ARBA00023015"/>
    </source>
</evidence>
<dbReference type="InterPro" id="IPR035418">
    <property type="entry name" value="AraC-bd_2"/>
</dbReference>
<protein>
    <submittedName>
        <fullName evidence="5">AraC family transcriptional regulator</fullName>
    </submittedName>
</protein>
<keyword evidence="6" id="KW-1185">Reference proteome</keyword>
<organism evidence="5 6">
    <name type="scientific">Segnochrobactrum spirostomi</name>
    <dbReference type="NCBI Taxonomy" id="2608987"/>
    <lineage>
        <taxon>Bacteria</taxon>
        <taxon>Pseudomonadati</taxon>
        <taxon>Pseudomonadota</taxon>
        <taxon>Alphaproteobacteria</taxon>
        <taxon>Hyphomicrobiales</taxon>
        <taxon>Segnochrobactraceae</taxon>
        <taxon>Segnochrobactrum</taxon>
    </lineage>
</organism>
<evidence type="ECO:0000259" key="4">
    <source>
        <dbReference type="PROSITE" id="PS01124"/>
    </source>
</evidence>
<feature type="domain" description="HTH araC/xylS-type" evidence="4">
    <location>
        <begin position="233"/>
        <end position="333"/>
    </location>
</feature>
<evidence type="ECO:0000313" key="5">
    <source>
        <dbReference type="EMBL" id="MQT11888.1"/>
    </source>
</evidence>
<reference evidence="5 6" key="1">
    <citation type="submission" date="2019-09" db="EMBL/GenBank/DDBJ databases">
        <title>Segnochrobactrum spirostomi gen. nov., sp. nov., isolated from the ciliate Spirostomum cf. yagiui and description of a novel family, Segnochrobactraceae fam. nov. within the order Rhizobiales of the class Alphaproteobacteria.</title>
        <authorList>
            <person name="Akter S."/>
            <person name="Shazib S.U.A."/>
            <person name="Shin M.K."/>
        </authorList>
    </citation>
    <scope>NUCLEOTIDE SEQUENCE [LARGE SCALE GENOMIC DNA]</scope>
    <source>
        <strain evidence="5 6">Sp-1</strain>
    </source>
</reference>